<dbReference type="OrthoDB" id="9815017at2"/>
<dbReference type="Gene3D" id="3.40.190.10">
    <property type="entry name" value="Periplasmic binding protein-like II"/>
    <property type="match status" value="1"/>
</dbReference>
<dbReference type="InterPro" id="IPR036390">
    <property type="entry name" value="WH_DNA-bd_sf"/>
</dbReference>
<dbReference type="GO" id="GO:0003700">
    <property type="term" value="F:DNA-binding transcription factor activity"/>
    <property type="evidence" value="ECO:0007669"/>
    <property type="project" value="InterPro"/>
</dbReference>
<keyword evidence="2" id="KW-0238">DNA-binding</keyword>
<evidence type="ECO:0000313" key="6">
    <source>
        <dbReference type="EMBL" id="PYI52868.1"/>
    </source>
</evidence>
<dbReference type="PANTHER" id="PTHR43649">
    <property type="entry name" value="ARABINOSE-BINDING PROTEIN-RELATED"/>
    <property type="match status" value="1"/>
</dbReference>
<dbReference type="Proteomes" id="UP000247476">
    <property type="component" value="Unassembled WGS sequence"/>
</dbReference>
<proteinExistence type="predicted"/>
<dbReference type="RefSeq" id="WP_110841418.1">
    <property type="nucleotide sequence ID" value="NZ_QJVJ01000008.1"/>
</dbReference>
<feature type="domain" description="HTH gntR-type" evidence="5">
    <location>
        <begin position="10"/>
        <end position="78"/>
    </location>
</feature>
<keyword evidence="3" id="KW-0804">Transcription</keyword>
<dbReference type="PROSITE" id="PS50949">
    <property type="entry name" value="HTH_GNTR"/>
    <property type="match status" value="1"/>
</dbReference>
<dbReference type="CDD" id="cd07377">
    <property type="entry name" value="WHTH_GntR"/>
    <property type="match status" value="1"/>
</dbReference>
<dbReference type="SUPFAM" id="SSF46785">
    <property type="entry name" value="Winged helix' DNA-binding domain"/>
    <property type="match status" value="1"/>
</dbReference>
<accession>A0A2V5K171</accession>
<dbReference type="InterPro" id="IPR036388">
    <property type="entry name" value="WH-like_DNA-bd_sf"/>
</dbReference>
<feature type="region of interest" description="Disordered" evidence="4">
    <location>
        <begin position="115"/>
        <end position="134"/>
    </location>
</feature>
<dbReference type="Pfam" id="PF00392">
    <property type="entry name" value="GntR"/>
    <property type="match status" value="1"/>
</dbReference>
<evidence type="ECO:0000256" key="2">
    <source>
        <dbReference type="ARBA" id="ARBA00023125"/>
    </source>
</evidence>
<dbReference type="SUPFAM" id="SSF53850">
    <property type="entry name" value="Periplasmic binding protein-like II"/>
    <property type="match status" value="1"/>
</dbReference>
<keyword evidence="1" id="KW-0805">Transcription regulation</keyword>
<evidence type="ECO:0000259" key="5">
    <source>
        <dbReference type="PROSITE" id="PS50949"/>
    </source>
</evidence>
<dbReference type="PRINTS" id="PR00035">
    <property type="entry name" value="HTHGNTR"/>
</dbReference>
<organism evidence="6 7">
    <name type="scientific">Paenibacillus flagellatus</name>
    <dbReference type="NCBI Taxonomy" id="2211139"/>
    <lineage>
        <taxon>Bacteria</taxon>
        <taxon>Bacillati</taxon>
        <taxon>Bacillota</taxon>
        <taxon>Bacilli</taxon>
        <taxon>Bacillales</taxon>
        <taxon>Paenibacillaceae</taxon>
        <taxon>Paenibacillus</taxon>
    </lineage>
</organism>
<dbReference type="GO" id="GO:0003677">
    <property type="term" value="F:DNA binding"/>
    <property type="evidence" value="ECO:0007669"/>
    <property type="project" value="UniProtKB-KW"/>
</dbReference>
<feature type="compositionally biased region" description="Polar residues" evidence="4">
    <location>
        <begin position="84"/>
        <end position="100"/>
    </location>
</feature>
<dbReference type="EMBL" id="QJVJ01000008">
    <property type="protein sequence ID" value="PYI52868.1"/>
    <property type="molecule type" value="Genomic_DNA"/>
</dbReference>
<dbReference type="AlphaFoldDB" id="A0A2V5K171"/>
<dbReference type="InterPro" id="IPR050490">
    <property type="entry name" value="Bact_solute-bd_prot1"/>
</dbReference>
<dbReference type="PANTHER" id="PTHR43649:SF30">
    <property type="entry name" value="ABC TRANSPORTER SUBSTRATE-BINDING PROTEIN"/>
    <property type="match status" value="1"/>
</dbReference>
<dbReference type="InterPro" id="IPR000524">
    <property type="entry name" value="Tscrpt_reg_HTH_GntR"/>
</dbReference>
<gene>
    <name evidence="6" type="ORF">DLM86_17820</name>
</gene>
<protein>
    <recommendedName>
        <fullName evidence="5">HTH gntR-type domain-containing protein</fullName>
    </recommendedName>
</protein>
<sequence length="514" mass="57561">MARPSRSEFDAKIRRLLDRLRSDIREGRLQHGDYLPSEVELGRRYGLSKESVRKALDRLVGEGLIVKIRRVGNRVDRPEPGAGTESSETAGDTGNGNDATNLGRGDFGQAEAVRGREAGRERGSGTMADGSRAAGAAERDRVLVRVAYYPSLREEAMMERAAAAFEAAHPGIAVKLMPTPFPLDYAEHCMADVIALTAWDALKMRERDPALPLLANAPPTDYANALLAEPFRTPQGRMAAAPYVHSPVVLCYNREHFAASSLKEPEEGWTWYTLLKSARTLAKRSGVCPFAAHMQSVNRWPVFLLQNGFRFGTENGRRASENPAFWESLRVARDLVRSQESSVRLWTENDADVERWFREERTSMIMTTYYGLNRLSGTNLDYGVTPLPALRTDATLLLATGLAVVRQAAWPEAARSFVRYLCGEAWQTELRRRTLTLPAHPGAMAVRQELEGNRPSRDPDGSAWWDRCKLYSDLQLGTEELEAVREELKAYWSMLEDEAEASERLELLFVGKDE</sequence>
<dbReference type="Pfam" id="PF01547">
    <property type="entry name" value="SBP_bac_1"/>
    <property type="match status" value="1"/>
</dbReference>
<keyword evidence="7" id="KW-1185">Reference proteome</keyword>
<comment type="caution">
    <text evidence="6">The sequence shown here is derived from an EMBL/GenBank/DDBJ whole genome shotgun (WGS) entry which is preliminary data.</text>
</comment>
<dbReference type="SMART" id="SM00345">
    <property type="entry name" value="HTH_GNTR"/>
    <property type="match status" value="1"/>
</dbReference>
<dbReference type="Gene3D" id="1.10.10.10">
    <property type="entry name" value="Winged helix-like DNA-binding domain superfamily/Winged helix DNA-binding domain"/>
    <property type="match status" value="1"/>
</dbReference>
<evidence type="ECO:0000256" key="1">
    <source>
        <dbReference type="ARBA" id="ARBA00023015"/>
    </source>
</evidence>
<evidence type="ECO:0000313" key="7">
    <source>
        <dbReference type="Proteomes" id="UP000247476"/>
    </source>
</evidence>
<evidence type="ECO:0000256" key="4">
    <source>
        <dbReference type="SAM" id="MobiDB-lite"/>
    </source>
</evidence>
<evidence type="ECO:0000256" key="3">
    <source>
        <dbReference type="ARBA" id="ARBA00023163"/>
    </source>
</evidence>
<name>A0A2V5K171_9BACL</name>
<dbReference type="InterPro" id="IPR006059">
    <property type="entry name" value="SBP"/>
</dbReference>
<feature type="region of interest" description="Disordered" evidence="4">
    <location>
        <begin position="74"/>
        <end position="107"/>
    </location>
</feature>
<reference evidence="6 7" key="1">
    <citation type="submission" date="2018-05" db="EMBL/GenBank/DDBJ databases">
        <title>Paenibacillus flagellatus sp. nov., isolated from selenium mineral soil.</title>
        <authorList>
            <person name="Dai X."/>
        </authorList>
    </citation>
    <scope>NUCLEOTIDE SEQUENCE [LARGE SCALE GENOMIC DNA]</scope>
    <source>
        <strain evidence="6 7">DXL2</strain>
    </source>
</reference>